<organism evidence="1 2">
    <name type="scientific">Paramicrosporidium saccamoebae</name>
    <dbReference type="NCBI Taxonomy" id="1246581"/>
    <lineage>
        <taxon>Eukaryota</taxon>
        <taxon>Fungi</taxon>
        <taxon>Fungi incertae sedis</taxon>
        <taxon>Cryptomycota</taxon>
        <taxon>Cryptomycota incertae sedis</taxon>
        <taxon>Paramicrosporidium</taxon>
    </lineage>
</organism>
<name>A0A2H9TIG5_9FUNG</name>
<evidence type="ECO:0000313" key="1">
    <source>
        <dbReference type="EMBL" id="PJF17536.1"/>
    </source>
</evidence>
<dbReference type="EMBL" id="MTSL01000169">
    <property type="protein sequence ID" value="PJF17536.1"/>
    <property type="molecule type" value="Genomic_DNA"/>
</dbReference>
<accession>A0A2H9TIG5</accession>
<keyword evidence="2" id="KW-1185">Reference proteome</keyword>
<comment type="caution">
    <text evidence="1">The sequence shown here is derived from an EMBL/GenBank/DDBJ whole genome shotgun (WGS) entry which is preliminary data.</text>
</comment>
<dbReference type="AlphaFoldDB" id="A0A2H9TIG5"/>
<dbReference type="OrthoDB" id="20086at2759"/>
<dbReference type="Proteomes" id="UP000240830">
    <property type="component" value="Unassembled WGS sequence"/>
</dbReference>
<evidence type="ECO:0000313" key="2">
    <source>
        <dbReference type="Proteomes" id="UP000240830"/>
    </source>
</evidence>
<reference evidence="1 2" key="1">
    <citation type="submission" date="2016-10" db="EMBL/GenBank/DDBJ databases">
        <title>The genome of Paramicrosporidium saccamoebae is the missing link in understanding Cryptomycota and Microsporidia evolution.</title>
        <authorList>
            <person name="Quandt C.A."/>
            <person name="Beaudet D."/>
            <person name="Corsaro D."/>
            <person name="Michel R."/>
            <person name="Corradi N."/>
            <person name="James T."/>
        </authorList>
    </citation>
    <scope>NUCLEOTIDE SEQUENCE [LARGE SCALE GENOMIC DNA]</scope>
    <source>
        <strain evidence="1 2">KSL3</strain>
    </source>
</reference>
<protein>
    <submittedName>
        <fullName evidence="1">Uncharacterized protein</fullName>
    </submittedName>
</protein>
<sequence length="109" mass="12632">MADLLKGADDEDGRTEMLREAGRMQEKYWNMGFKRGIFEARQEHVQAGFDVAFETLALQSFCTAFLDELPEHSRLPVTDYTDIVVESTPQELEDLYRHIETLVKDKMCI</sequence>
<gene>
    <name evidence="1" type="ORF">PSACC_02657</name>
</gene>
<proteinExistence type="predicted"/>